<dbReference type="InterPro" id="IPR009709">
    <property type="entry name" value="DUF1290"/>
</dbReference>
<evidence type="ECO:0000313" key="4">
    <source>
        <dbReference type="Proteomes" id="UP000186465"/>
    </source>
</evidence>
<organism evidence="3 4">
    <name type="scientific">Boudabousia marimammalium</name>
    <dbReference type="NCBI Taxonomy" id="156892"/>
    <lineage>
        <taxon>Bacteria</taxon>
        <taxon>Bacillati</taxon>
        <taxon>Actinomycetota</taxon>
        <taxon>Actinomycetes</taxon>
        <taxon>Actinomycetales</taxon>
        <taxon>Actinomycetaceae</taxon>
        <taxon>Boudabousia</taxon>
    </lineage>
</organism>
<feature type="transmembrane region" description="Helical" evidence="2">
    <location>
        <begin position="56"/>
        <end position="74"/>
    </location>
</feature>
<sequence length="114" mass="12467">MLAVLGLVLGLVLGFLIDPTLPSWIQPYLPIMVVASLDALLGALRAYMEGEFSDKAFIISFLWNIILASALVFIGDKLGVGAQMTTAVVIVLGIRIFSNGASMRRYVFERPRHD</sequence>
<comment type="similarity">
    <text evidence="1">Belongs to the sbp family.</text>
</comment>
<dbReference type="STRING" id="156892.BM477_03570"/>
<dbReference type="EMBL" id="MPDM01000003">
    <property type="protein sequence ID" value="OKL49985.1"/>
    <property type="molecule type" value="Genomic_DNA"/>
</dbReference>
<dbReference type="RefSeq" id="WP_075361311.1">
    <property type="nucleotide sequence ID" value="NZ_MPDM01000003.1"/>
</dbReference>
<feature type="transmembrane region" description="Helical" evidence="2">
    <location>
        <begin position="80"/>
        <end position="98"/>
    </location>
</feature>
<dbReference type="Proteomes" id="UP000186465">
    <property type="component" value="Unassembled WGS sequence"/>
</dbReference>
<evidence type="ECO:0000256" key="2">
    <source>
        <dbReference type="SAM" id="Phobius"/>
    </source>
</evidence>
<dbReference type="PIRSF" id="PIRSF018579">
    <property type="entry name" value="Sbp"/>
    <property type="match status" value="1"/>
</dbReference>
<accession>A0A1Q5PRC8</accession>
<name>A0A1Q5PRC8_9ACTO</name>
<gene>
    <name evidence="3" type="ORF">BM477_03570</name>
</gene>
<evidence type="ECO:0008006" key="5">
    <source>
        <dbReference type="Google" id="ProtNLM"/>
    </source>
</evidence>
<evidence type="ECO:0000256" key="1">
    <source>
        <dbReference type="PIRNR" id="PIRNR018579"/>
    </source>
</evidence>
<protein>
    <recommendedName>
        <fullName evidence="5">Small basic protein</fullName>
    </recommendedName>
</protein>
<keyword evidence="2" id="KW-1133">Transmembrane helix</keyword>
<comment type="subcellular location">
    <subcellularLocation>
        <location evidence="1">Cell membrane</location>
        <topology evidence="1">Multi-pass membrane protein</topology>
    </subcellularLocation>
</comment>
<keyword evidence="1 2" id="KW-0472">Membrane</keyword>
<feature type="transmembrane region" description="Helical" evidence="2">
    <location>
        <begin position="24"/>
        <end position="44"/>
    </location>
</feature>
<dbReference type="Pfam" id="PF06947">
    <property type="entry name" value="DUF1290"/>
    <property type="match status" value="1"/>
</dbReference>
<proteinExistence type="inferred from homology"/>
<dbReference type="GO" id="GO:0005886">
    <property type="term" value="C:plasma membrane"/>
    <property type="evidence" value="ECO:0007669"/>
    <property type="project" value="UniProtKB-SubCell"/>
</dbReference>
<evidence type="ECO:0000313" key="3">
    <source>
        <dbReference type="EMBL" id="OKL49985.1"/>
    </source>
</evidence>
<dbReference type="OrthoDB" id="9812056at2"/>
<dbReference type="AlphaFoldDB" id="A0A1Q5PRC8"/>
<keyword evidence="1" id="KW-1003">Cell membrane</keyword>
<keyword evidence="4" id="KW-1185">Reference proteome</keyword>
<comment type="caution">
    <text evidence="3">The sequence shown here is derived from an EMBL/GenBank/DDBJ whole genome shotgun (WGS) entry which is preliminary data.</text>
</comment>
<keyword evidence="1 2" id="KW-0812">Transmembrane</keyword>
<reference evidence="4" key="1">
    <citation type="submission" date="2016-11" db="EMBL/GenBank/DDBJ databases">
        <title>Actinomyces gypaetusis sp. nov. isolated from Gypaetus barbatus in Qinghai Tibet Plateau China.</title>
        <authorList>
            <person name="Meng X."/>
        </authorList>
    </citation>
    <scope>NUCLEOTIDE SEQUENCE [LARGE SCALE GENOMIC DNA]</scope>
    <source>
        <strain evidence="4">DSM 15383</strain>
    </source>
</reference>